<evidence type="ECO:0000259" key="2">
    <source>
        <dbReference type="Pfam" id="PF00171"/>
    </source>
</evidence>
<proteinExistence type="predicted"/>
<name>A0A4Q0Y7F8_9BACT</name>
<organism evidence="3 4">
    <name type="scientific">Halarcobacter ebronensis</name>
    <dbReference type="NCBI Taxonomy" id="1462615"/>
    <lineage>
        <taxon>Bacteria</taxon>
        <taxon>Pseudomonadati</taxon>
        <taxon>Campylobacterota</taxon>
        <taxon>Epsilonproteobacteria</taxon>
        <taxon>Campylobacterales</taxon>
        <taxon>Arcobacteraceae</taxon>
        <taxon>Halarcobacter</taxon>
    </lineage>
</organism>
<dbReference type="SUPFAM" id="SSF53720">
    <property type="entry name" value="ALDH-like"/>
    <property type="match status" value="1"/>
</dbReference>
<dbReference type="Gene3D" id="3.40.605.10">
    <property type="entry name" value="Aldehyde Dehydrogenase, Chain A, domain 1"/>
    <property type="match status" value="1"/>
</dbReference>
<comment type="caution">
    <text evidence="3">The sequence shown here is derived from an EMBL/GenBank/DDBJ whole genome shotgun (WGS) entry which is preliminary data.</text>
</comment>
<evidence type="ECO:0000256" key="1">
    <source>
        <dbReference type="ARBA" id="ARBA00023002"/>
    </source>
</evidence>
<dbReference type="AlphaFoldDB" id="A0A4Q0Y7F8"/>
<accession>A0A4Q0Y7F8</accession>
<dbReference type="Proteomes" id="UP000290172">
    <property type="component" value="Unassembled WGS sequence"/>
</dbReference>
<evidence type="ECO:0000313" key="4">
    <source>
        <dbReference type="Proteomes" id="UP000290172"/>
    </source>
</evidence>
<dbReference type="Pfam" id="PF00171">
    <property type="entry name" value="Aldedh"/>
    <property type="match status" value="1"/>
</dbReference>
<dbReference type="InterPro" id="IPR016161">
    <property type="entry name" value="Ald_DH/histidinol_DH"/>
</dbReference>
<dbReference type="InterPro" id="IPR015590">
    <property type="entry name" value="Aldehyde_DH_dom"/>
</dbReference>
<dbReference type="RefSeq" id="WP_128983397.1">
    <property type="nucleotide sequence ID" value="NZ_PDKJ01000022.1"/>
</dbReference>
<feature type="non-terminal residue" evidence="3">
    <location>
        <position position="60"/>
    </location>
</feature>
<dbReference type="EMBL" id="PDKJ01000022">
    <property type="protein sequence ID" value="RXJ65705.1"/>
    <property type="molecule type" value="Genomic_DNA"/>
</dbReference>
<dbReference type="InterPro" id="IPR016162">
    <property type="entry name" value="Ald_DH_N"/>
</dbReference>
<reference evidence="3 4" key="1">
    <citation type="submission" date="2017-10" db="EMBL/GenBank/DDBJ databases">
        <title>Genomics of the genus Arcobacter.</title>
        <authorList>
            <person name="Perez-Cataluna A."/>
            <person name="Figueras M.J."/>
        </authorList>
    </citation>
    <scope>NUCLEOTIDE SEQUENCE [LARGE SCALE GENOMIC DNA]</scope>
    <source>
        <strain evidence="3 4">CECT 8993</strain>
    </source>
</reference>
<gene>
    <name evidence="3" type="ORF">CRV08_14545</name>
</gene>
<keyword evidence="1" id="KW-0560">Oxidoreductase</keyword>
<feature type="domain" description="Aldehyde dehydrogenase" evidence="2">
    <location>
        <begin position="3"/>
        <end position="59"/>
    </location>
</feature>
<sequence length="60" mass="6899">MSTTIEVTSPYDDSVVGSVPFSTMEEVEAALDLAYEKFQDRKNWLPKHKRIEVLENLVKI</sequence>
<dbReference type="GO" id="GO:0016491">
    <property type="term" value="F:oxidoreductase activity"/>
    <property type="evidence" value="ECO:0007669"/>
    <property type="project" value="UniProtKB-KW"/>
</dbReference>
<protein>
    <submittedName>
        <fullName evidence="3">Aldehyde dehydrogenase</fullName>
    </submittedName>
</protein>
<evidence type="ECO:0000313" key="3">
    <source>
        <dbReference type="EMBL" id="RXJ65705.1"/>
    </source>
</evidence>